<gene>
    <name evidence="3" type="ORF">SAMN02745975_02600</name>
</gene>
<evidence type="ECO:0000259" key="2">
    <source>
        <dbReference type="SMART" id="SM00646"/>
    </source>
</evidence>
<accession>A0A1M6L6L5</accession>
<dbReference type="EMBL" id="FQZV01000034">
    <property type="protein sequence ID" value="SHJ66830.1"/>
    <property type="molecule type" value="Genomic_DNA"/>
</dbReference>
<dbReference type="OrthoDB" id="9763643at2"/>
<protein>
    <submittedName>
        <fullName evidence="3">Mannosyl-glycoprotein endo-beta-N-acetylglucosaminidase</fullName>
    </submittedName>
</protein>
<dbReference type="GO" id="GO:0030288">
    <property type="term" value="C:outer membrane-bounded periplasmic space"/>
    <property type="evidence" value="ECO:0007669"/>
    <property type="project" value="TreeGrafter"/>
</dbReference>
<sequence>MKIIIDSGHGGKDSGASGFGVKEKDLNLVYARLLAVKLENYNIEVDRSLINDHYYSPDELTDKIKKSGADICISCHNNAANGAARGFEVIHSIHSQGTLAKLTAEEVRKTGFPVRRVFSRESTAPSRVGQDYYYIIRGTYPTVETIIVEFGFMDNGEDFKLLTDPAWQDRLTAAVAAGIDKYINSSIALKTRIQGNSILLPEQLKAALKAVNSAANTSIVDTYYRIAPVYGIKADLAFLQAVHETNWLRFTGVVKPEQNNFAGLGATGPSNPGLFFPTAEAGVEAHIQHLYAYAATTSIPEGRTLYDKRFHLVRRGSVTYWEDLNGKWAVPGIGYGERIVELQRTVAERYPLPDKPVTPEIPSTPHWAKVCHDELRKAGLLLNDHIDTIDQPATKGVVFCLVNNLRKELIKNE</sequence>
<dbReference type="CDD" id="cd02696">
    <property type="entry name" value="MurNAc-LAA"/>
    <property type="match status" value="1"/>
</dbReference>
<dbReference type="InterPro" id="IPR050695">
    <property type="entry name" value="N-acetylmuramoyl_amidase_3"/>
</dbReference>
<dbReference type="RefSeq" id="WP_110941693.1">
    <property type="nucleotide sequence ID" value="NZ_FQZV01000034.1"/>
</dbReference>
<evidence type="ECO:0000313" key="3">
    <source>
        <dbReference type="EMBL" id="SHJ66830.1"/>
    </source>
</evidence>
<dbReference type="AlphaFoldDB" id="A0A1M6L6L5"/>
<dbReference type="PANTHER" id="PTHR30404">
    <property type="entry name" value="N-ACETYLMURAMOYL-L-ALANINE AMIDASE"/>
    <property type="match status" value="1"/>
</dbReference>
<keyword evidence="4" id="KW-1185">Reference proteome</keyword>
<keyword evidence="1" id="KW-0378">Hydrolase</keyword>
<dbReference type="Proteomes" id="UP000184536">
    <property type="component" value="Unassembled WGS sequence"/>
</dbReference>
<name>A0A1M6L6L5_9FIRM</name>
<organism evidence="3 4">
    <name type="scientific">Geosporobacter subterraneus DSM 17957</name>
    <dbReference type="NCBI Taxonomy" id="1121919"/>
    <lineage>
        <taxon>Bacteria</taxon>
        <taxon>Bacillati</taxon>
        <taxon>Bacillota</taxon>
        <taxon>Clostridia</taxon>
        <taxon>Peptostreptococcales</taxon>
        <taxon>Thermotaleaceae</taxon>
        <taxon>Geosporobacter</taxon>
    </lineage>
</organism>
<dbReference type="Pfam" id="PF01520">
    <property type="entry name" value="Amidase_3"/>
    <property type="match status" value="1"/>
</dbReference>
<dbReference type="SMART" id="SM00646">
    <property type="entry name" value="Ami_3"/>
    <property type="match status" value="1"/>
</dbReference>
<dbReference type="PANTHER" id="PTHR30404:SF0">
    <property type="entry name" value="N-ACETYLMURAMOYL-L-ALANINE AMIDASE AMIC"/>
    <property type="match status" value="1"/>
</dbReference>
<dbReference type="GO" id="GO:0004040">
    <property type="term" value="F:amidase activity"/>
    <property type="evidence" value="ECO:0007669"/>
    <property type="project" value="InterPro"/>
</dbReference>
<evidence type="ECO:0000313" key="4">
    <source>
        <dbReference type="Proteomes" id="UP000184536"/>
    </source>
</evidence>
<proteinExistence type="predicted"/>
<dbReference type="GO" id="GO:0009253">
    <property type="term" value="P:peptidoglycan catabolic process"/>
    <property type="evidence" value="ECO:0007669"/>
    <property type="project" value="InterPro"/>
</dbReference>
<reference evidence="4" key="1">
    <citation type="submission" date="2016-11" db="EMBL/GenBank/DDBJ databases">
        <authorList>
            <person name="Varghese N."/>
            <person name="Submissions S."/>
        </authorList>
    </citation>
    <scope>NUCLEOTIDE SEQUENCE [LARGE SCALE GENOMIC DNA]</scope>
    <source>
        <strain evidence="4">DSM 17957</strain>
    </source>
</reference>
<dbReference type="Gene3D" id="3.40.630.40">
    <property type="entry name" value="Zn-dependent exopeptidases"/>
    <property type="match status" value="1"/>
</dbReference>
<feature type="domain" description="MurNAc-LAA" evidence="2">
    <location>
        <begin position="61"/>
        <end position="180"/>
    </location>
</feature>
<evidence type="ECO:0000256" key="1">
    <source>
        <dbReference type="ARBA" id="ARBA00022801"/>
    </source>
</evidence>
<dbReference type="STRING" id="1121919.SAMN02745975_02600"/>
<dbReference type="SUPFAM" id="SSF53187">
    <property type="entry name" value="Zn-dependent exopeptidases"/>
    <property type="match status" value="1"/>
</dbReference>
<dbReference type="GO" id="GO:0008745">
    <property type="term" value="F:N-acetylmuramoyl-L-alanine amidase activity"/>
    <property type="evidence" value="ECO:0007669"/>
    <property type="project" value="InterPro"/>
</dbReference>
<dbReference type="InterPro" id="IPR002508">
    <property type="entry name" value="MurNAc-LAA_cat"/>
</dbReference>